<reference evidence="1 2" key="1">
    <citation type="submission" date="2019-05" db="EMBL/GenBank/DDBJ databases">
        <title>Another draft genome of Portunus trituberculatus and its Hox gene families provides insights of decapod evolution.</title>
        <authorList>
            <person name="Jeong J.-H."/>
            <person name="Song I."/>
            <person name="Kim S."/>
            <person name="Choi T."/>
            <person name="Kim D."/>
            <person name="Ryu S."/>
            <person name="Kim W."/>
        </authorList>
    </citation>
    <scope>NUCLEOTIDE SEQUENCE [LARGE SCALE GENOMIC DNA]</scope>
    <source>
        <tissue evidence="1">Muscle</tissue>
    </source>
</reference>
<evidence type="ECO:0000313" key="1">
    <source>
        <dbReference type="EMBL" id="MPC69791.1"/>
    </source>
</evidence>
<sequence>MESAAVGNTIAIRRRRADAASAQITKHAGRAATGAGAEDVVYRTRGSCGGGVAVARVLAGRDGLLHPRITP</sequence>
<protein>
    <submittedName>
        <fullName evidence="1">Uncharacterized protein</fullName>
    </submittedName>
</protein>
<evidence type="ECO:0000313" key="2">
    <source>
        <dbReference type="Proteomes" id="UP000324222"/>
    </source>
</evidence>
<dbReference type="Proteomes" id="UP000324222">
    <property type="component" value="Unassembled WGS sequence"/>
</dbReference>
<organism evidence="1 2">
    <name type="scientific">Portunus trituberculatus</name>
    <name type="common">Swimming crab</name>
    <name type="synonym">Neptunus trituberculatus</name>
    <dbReference type="NCBI Taxonomy" id="210409"/>
    <lineage>
        <taxon>Eukaryota</taxon>
        <taxon>Metazoa</taxon>
        <taxon>Ecdysozoa</taxon>
        <taxon>Arthropoda</taxon>
        <taxon>Crustacea</taxon>
        <taxon>Multicrustacea</taxon>
        <taxon>Malacostraca</taxon>
        <taxon>Eumalacostraca</taxon>
        <taxon>Eucarida</taxon>
        <taxon>Decapoda</taxon>
        <taxon>Pleocyemata</taxon>
        <taxon>Brachyura</taxon>
        <taxon>Eubrachyura</taxon>
        <taxon>Portunoidea</taxon>
        <taxon>Portunidae</taxon>
        <taxon>Portuninae</taxon>
        <taxon>Portunus</taxon>
    </lineage>
</organism>
<comment type="caution">
    <text evidence="1">The sequence shown here is derived from an EMBL/GenBank/DDBJ whole genome shotgun (WGS) entry which is preliminary data.</text>
</comment>
<keyword evidence="2" id="KW-1185">Reference proteome</keyword>
<proteinExistence type="predicted"/>
<accession>A0A5B7HAN6</accession>
<dbReference type="EMBL" id="VSRR010030009">
    <property type="protein sequence ID" value="MPC69791.1"/>
    <property type="molecule type" value="Genomic_DNA"/>
</dbReference>
<dbReference type="AlphaFoldDB" id="A0A5B7HAN6"/>
<gene>
    <name evidence="1" type="ORF">E2C01_064022</name>
</gene>
<name>A0A5B7HAN6_PORTR</name>